<keyword evidence="2" id="KW-0808">Transferase</keyword>
<reference evidence="2" key="2">
    <citation type="journal article" date="2021" name="PeerJ">
        <title>Extensive microbial diversity within the chicken gut microbiome revealed by metagenomics and culture.</title>
        <authorList>
            <person name="Gilroy R."/>
            <person name="Ravi A."/>
            <person name="Getino M."/>
            <person name="Pursley I."/>
            <person name="Horton D.L."/>
            <person name="Alikhan N.F."/>
            <person name="Baker D."/>
            <person name="Gharbi K."/>
            <person name="Hall N."/>
            <person name="Watson M."/>
            <person name="Adriaenssens E.M."/>
            <person name="Foster-Nyarko E."/>
            <person name="Jarju S."/>
            <person name="Secka A."/>
            <person name="Antonio M."/>
            <person name="Oren A."/>
            <person name="Chaudhuri R.R."/>
            <person name="La Ragione R."/>
            <person name="Hildebrand F."/>
            <person name="Pallen M.J."/>
        </authorList>
    </citation>
    <scope>NUCLEOTIDE SEQUENCE</scope>
    <source>
        <strain evidence="2">CHK157-1446</strain>
    </source>
</reference>
<dbReference type="InterPro" id="IPR006342">
    <property type="entry name" value="FkbM_mtfrase"/>
</dbReference>
<dbReference type="Gene3D" id="3.40.50.150">
    <property type="entry name" value="Vaccinia Virus protein VP39"/>
    <property type="match status" value="1"/>
</dbReference>
<dbReference type="PANTHER" id="PTHR34203:SF15">
    <property type="entry name" value="SLL1173 PROTEIN"/>
    <property type="match status" value="1"/>
</dbReference>
<gene>
    <name evidence="2" type="ORF">IAD01_06725</name>
</gene>
<dbReference type="SUPFAM" id="SSF53335">
    <property type="entry name" value="S-adenosyl-L-methionine-dependent methyltransferases"/>
    <property type="match status" value="1"/>
</dbReference>
<dbReference type="Pfam" id="PF05050">
    <property type="entry name" value="Methyltransf_21"/>
    <property type="match status" value="1"/>
</dbReference>
<evidence type="ECO:0000259" key="1">
    <source>
        <dbReference type="Pfam" id="PF05050"/>
    </source>
</evidence>
<feature type="domain" description="Methyltransferase FkbM" evidence="1">
    <location>
        <begin position="186"/>
        <end position="315"/>
    </location>
</feature>
<dbReference type="EMBL" id="DVIR01000060">
    <property type="protein sequence ID" value="HIS25077.1"/>
    <property type="molecule type" value="Genomic_DNA"/>
</dbReference>
<accession>A0A9D1JI36</accession>
<dbReference type="GO" id="GO:0008168">
    <property type="term" value="F:methyltransferase activity"/>
    <property type="evidence" value="ECO:0007669"/>
    <property type="project" value="UniProtKB-KW"/>
</dbReference>
<dbReference type="PANTHER" id="PTHR34203">
    <property type="entry name" value="METHYLTRANSFERASE, FKBM FAMILY PROTEIN"/>
    <property type="match status" value="1"/>
</dbReference>
<organism evidence="2 3">
    <name type="scientific">Candidatus Faeciplasma gallinarum</name>
    <dbReference type="NCBI Taxonomy" id="2840799"/>
    <lineage>
        <taxon>Bacteria</taxon>
        <taxon>Bacillati</taxon>
        <taxon>Bacillota</taxon>
        <taxon>Clostridia</taxon>
        <taxon>Eubacteriales</taxon>
        <taxon>Oscillospiraceae</taxon>
        <taxon>Oscillospiraceae incertae sedis</taxon>
        <taxon>Candidatus Faeciplasma</taxon>
    </lineage>
</organism>
<protein>
    <submittedName>
        <fullName evidence="2">FkbM family methyltransferase</fullName>
    </submittedName>
</protein>
<dbReference type="AlphaFoldDB" id="A0A9D1JI36"/>
<evidence type="ECO:0000313" key="2">
    <source>
        <dbReference type="EMBL" id="HIS25077.1"/>
    </source>
</evidence>
<evidence type="ECO:0000313" key="3">
    <source>
        <dbReference type="Proteomes" id="UP000823982"/>
    </source>
</evidence>
<dbReference type="GO" id="GO:0032259">
    <property type="term" value="P:methylation"/>
    <property type="evidence" value="ECO:0007669"/>
    <property type="project" value="UniProtKB-KW"/>
</dbReference>
<dbReference type="InterPro" id="IPR052514">
    <property type="entry name" value="SAM-dependent_MTase"/>
</dbReference>
<proteinExistence type="predicted"/>
<dbReference type="NCBIfam" id="TIGR01444">
    <property type="entry name" value="fkbM_fam"/>
    <property type="match status" value="1"/>
</dbReference>
<sequence length="363" mass="40979">MFSLEYFNSLTPYVELLKDSKLPIFVWGMGDGCIKLFDVFDRYGIPCAGIFASDEFVRDKTFLGHRIHSLSEIESRIDDFIIVLAFGAGYKSLIDKIDGVAKRHKLIVPDMPVVGGGLFTKEYLRENFDSLLRVYNLLSDERSRTCFEKLIEYRITGEISCLKSCESDPSEAVGILSFGSDETYADLGAYTGDTVAEFVDAVSGKYRRIYAFEPNARNFRKLKENTAHLDNVEAINAAAGDENRMITVSAGGGRMSRRADKGVQIMQLTLDSVLNGDKCSYIKYDVEGAEMSAVCGSEKTILERRPKLCIALYHRVADIFEIPLKIHELCPEYSLYIRHFPYYPAWDTNLYAVLKQPRNSIVT</sequence>
<reference evidence="2" key="1">
    <citation type="submission" date="2020-10" db="EMBL/GenBank/DDBJ databases">
        <authorList>
            <person name="Gilroy R."/>
        </authorList>
    </citation>
    <scope>NUCLEOTIDE SEQUENCE</scope>
    <source>
        <strain evidence="2">CHK157-1446</strain>
    </source>
</reference>
<dbReference type="InterPro" id="IPR029063">
    <property type="entry name" value="SAM-dependent_MTases_sf"/>
</dbReference>
<dbReference type="Proteomes" id="UP000823982">
    <property type="component" value="Unassembled WGS sequence"/>
</dbReference>
<name>A0A9D1JI36_9FIRM</name>
<keyword evidence="2" id="KW-0489">Methyltransferase</keyword>
<comment type="caution">
    <text evidence="2">The sequence shown here is derived from an EMBL/GenBank/DDBJ whole genome shotgun (WGS) entry which is preliminary data.</text>
</comment>